<name>A0A3N4H4N7_9ACTN</name>
<keyword evidence="1" id="KW-1133">Transmembrane helix</keyword>
<gene>
    <name evidence="2" type="ORF">EF294_12665</name>
</gene>
<evidence type="ECO:0000313" key="2">
    <source>
        <dbReference type="EMBL" id="RPA60074.1"/>
    </source>
</evidence>
<reference evidence="2 3" key="1">
    <citation type="submission" date="2018-11" db="EMBL/GenBank/DDBJ databases">
        <title>Draft genome sequence of Gordonia sp. RS15-1S isolated from rice stems.</title>
        <authorList>
            <person name="Muangham S."/>
        </authorList>
    </citation>
    <scope>NUCLEOTIDE SEQUENCE [LARGE SCALE GENOMIC DNA]</scope>
    <source>
        <strain evidence="2 3">RS15-1S</strain>
    </source>
</reference>
<protein>
    <submittedName>
        <fullName evidence="2">Uncharacterized protein</fullName>
    </submittedName>
</protein>
<keyword evidence="3" id="KW-1185">Reference proteome</keyword>
<dbReference type="AlphaFoldDB" id="A0A3N4H4N7"/>
<evidence type="ECO:0000256" key="1">
    <source>
        <dbReference type="SAM" id="Phobius"/>
    </source>
</evidence>
<dbReference type="Proteomes" id="UP000267536">
    <property type="component" value="Unassembled WGS sequence"/>
</dbReference>
<keyword evidence="1" id="KW-0812">Transmembrane</keyword>
<keyword evidence="1" id="KW-0472">Membrane</keyword>
<dbReference type="EMBL" id="RKMH01000008">
    <property type="protein sequence ID" value="RPA60074.1"/>
    <property type="molecule type" value="Genomic_DNA"/>
</dbReference>
<accession>A0A3N4H4N7</accession>
<dbReference type="RefSeq" id="WP_123930296.1">
    <property type="nucleotide sequence ID" value="NZ_JBPSDP010000007.1"/>
</dbReference>
<sequence>MCPLQDIHRPTGGGPTDKENTIGAAAVLIIGAWLAGAAYMIYKMATQQSSTAESGADAGTR</sequence>
<feature type="transmembrane region" description="Helical" evidence="1">
    <location>
        <begin position="22"/>
        <end position="42"/>
    </location>
</feature>
<comment type="caution">
    <text evidence="2">The sequence shown here is derived from an EMBL/GenBank/DDBJ whole genome shotgun (WGS) entry which is preliminary data.</text>
</comment>
<proteinExistence type="predicted"/>
<organism evidence="2 3">
    <name type="scientific">Gordonia oryzae</name>
    <dbReference type="NCBI Taxonomy" id="2487349"/>
    <lineage>
        <taxon>Bacteria</taxon>
        <taxon>Bacillati</taxon>
        <taxon>Actinomycetota</taxon>
        <taxon>Actinomycetes</taxon>
        <taxon>Mycobacteriales</taxon>
        <taxon>Gordoniaceae</taxon>
        <taxon>Gordonia</taxon>
    </lineage>
</organism>
<evidence type="ECO:0000313" key="3">
    <source>
        <dbReference type="Proteomes" id="UP000267536"/>
    </source>
</evidence>